<accession>A0ABD0LII9</accession>
<dbReference type="PANTHER" id="PTHR23192:SF87">
    <property type="entry name" value="AMASSIN-3"/>
    <property type="match status" value="1"/>
</dbReference>
<dbReference type="InterPro" id="IPR003112">
    <property type="entry name" value="Olfac-like_dom"/>
</dbReference>
<keyword evidence="6" id="KW-1185">Reference proteome</keyword>
<dbReference type="SMART" id="SM00284">
    <property type="entry name" value="OLF"/>
    <property type="match status" value="1"/>
</dbReference>
<evidence type="ECO:0000256" key="2">
    <source>
        <dbReference type="ARBA" id="ARBA00022525"/>
    </source>
</evidence>
<dbReference type="PROSITE" id="PS51132">
    <property type="entry name" value="OLF"/>
    <property type="match status" value="1"/>
</dbReference>
<comment type="subcellular location">
    <subcellularLocation>
        <location evidence="1">Secreted</location>
    </subcellularLocation>
</comment>
<dbReference type="PANTHER" id="PTHR23192">
    <property type="entry name" value="OLFACTOMEDIN-RELATED"/>
    <property type="match status" value="1"/>
</dbReference>
<feature type="non-terminal residue" evidence="5">
    <location>
        <position position="1"/>
    </location>
</feature>
<feature type="disulfide bond" evidence="3">
    <location>
        <begin position="312"/>
        <end position="494"/>
    </location>
</feature>
<protein>
    <recommendedName>
        <fullName evidence="4">Olfactomedin-like domain-containing protein</fullName>
    </recommendedName>
</protein>
<evidence type="ECO:0000256" key="1">
    <source>
        <dbReference type="ARBA" id="ARBA00004613"/>
    </source>
</evidence>
<reference evidence="5 6" key="1">
    <citation type="journal article" date="2023" name="Sci. Data">
        <title>Genome assembly of the Korean intertidal mud-creeper Batillaria attramentaria.</title>
        <authorList>
            <person name="Patra A.K."/>
            <person name="Ho P.T."/>
            <person name="Jun S."/>
            <person name="Lee S.J."/>
            <person name="Kim Y."/>
            <person name="Won Y.J."/>
        </authorList>
    </citation>
    <scope>NUCLEOTIDE SEQUENCE [LARGE SCALE GENOMIC DNA]</scope>
    <source>
        <strain evidence="5">Wonlab-2016</strain>
    </source>
</reference>
<comment type="caution">
    <text evidence="5">The sequence shown here is derived from an EMBL/GenBank/DDBJ whole genome shotgun (WGS) entry which is preliminary data.</text>
</comment>
<evidence type="ECO:0000259" key="4">
    <source>
        <dbReference type="PROSITE" id="PS51132"/>
    </source>
</evidence>
<dbReference type="Proteomes" id="UP001519460">
    <property type="component" value="Unassembled WGS sequence"/>
</dbReference>
<feature type="domain" description="Olfactomedin-like" evidence="4">
    <location>
        <begin position="311"/>
        <end position="574"/>
    </location>
</feature>
<evidence type="ECO:0000313" key="5">
    <source>
        <dbReference type="EMBL" id="KAK7499101.1"/>
    </source>
</evidence>
<evidence type="ECO:0000256" key="3">
    <source>
        <dbReference type="PROSITE-ProRule" id="PRU00446"/>
    </source>
</evidence>
<keyword evidence="3" id="KW-1015">Disulfide bond</keyword>
<dbReference type="GO" id="GO:0005576">
    <property type="term" value="C:extracellular region"/>
    <property type="evidence" value="ECO:0007669"/>
    <property type="project" value="UniProtKB-SubCell"/>
</dbReference>
<dbReference type="InterPro" id="IPR050605">
    <property type="entry name" value="Olfactomedin-like_domain"/>
</dbReference>
<dbReference type="AlphaFoldDB" id="A0ABD0LII9"/>
<dbReference type="Pfam" id="PF02191">
    <property type="entry name" value="OLF"/>
    <property type="match status" value="1"/>
</dbReference>
<evidence type="ECO:0000313" key="6">
    <source>
        <dbReference type="Proteomes" id="UP001519460"/>
    </source>
</evidence>
<name>A0ABD0LII9_9CAEN</name>
<dbReference type="EMBL" id="JACVVK020000046">
    <property type="protein sequence ID" value="KAK7499101.1"/>
    <property type="molecule type" value="Genomic_DNA"/>
</dbReference>
<keyword evidence="2" id="KW-0964">Secreted</keyword>
<sequence>RCPDGASSVWPWRRFRQSTYGTEPTENSNRRQRGSVCEVSVDKKCFPGAVRKGKQKHRSSGSPSVVDNMGSYVRRFLWIRQLIVLSVLSTLLGQIEATERKGTTTKNDECEYEIDLTRNTVKAVCHGQSMGVNVYADTASVVTSKVEQIQGNFSPGQGTYDDSGLQPESDSRMPGALLNITSLLKGIRQNFGSQTAAMTNISSMLRRGDGDLKHDLERLRRLVSSPSSFGDGIIATLQNQYNFMRTAILAQNAELTKVLNLLDLLAEVTTESVQTSTRLYRQLEKQLAFVNGTMLTMRKMFSSELKKCSKRCASGVSAFGRGEAMDVQWVNGVVMHDATNTKQRDRIWIMTVGPSSDQLLQYDSDIDVQYQLVSRQYSLPFFCEGTGHVVHRHALYCQKSGTRVMAKYNLRRMEIASEMELPSVGIGNTYPYQFGLNSDIDFAVDELGLWVVYSTEDAAGKMVISKLNPRTLNVEKTWMTSYPKNLVGNSFMICGILYATDSFEKTPTFIRYVYDTNSQREYMLEPGQLVFQNAAVYNASSTAKSVMLDYDSGTQKLYSWSNSQIQSFPVFFKSASP</sequence>
<gene>
    <name evidence="5" type="ORF">BaRGS_00009648</name>
</gene>
<proteinExistence type="predicted"/>
<organism evidence="5 6">
    <name type="scientific">Batillaria attramentaria</name>
    <dbReference type="NCBI Taxonomy" id="370345"/>
    <lineage>
        <taxon>Eukaryota</taxon>
        <taxon>Metazoa</taxon>
        <taxon>Spiralia</taxon>
        <taxon>Lophotrochozoa</taxon>
        <taxon>Mollusca</taxon>
        <taxon>Gastropoda</taxon>
        <taxon>Caenogastropoda</taxon>
        <taxon>Sorbeoconcha</taxon>
        <taxon>Cerithioidea</taxon>
        <taxon>Batillariidae</taxon>
        <taxon>Batillaria</taxon>
    </lineage>
</organism>